<feature type="region of interest" description="Disordered" evidence="1">
    <location>
        <begin position="60"/>
        <end position="112"/>
    </location>
</feature>
<feature type="region of interest" description="Disordered" evidence="1">
    <location>
        <begin position="161"/>
        <end position="199"/>
    </location>
</feature>
<evidence type="ECO:0000313" key="4">
    <source>
        <dbReference type="Proteomes" id="UP001642464"/>
    </source>
</evidence>
<name>A0ABP0HUJ6_9DINO</name>
<organism evidence="3 4">
    <name type="scientific">Durusdinium trenchii</name>
    <dbReference type="NCBI Taxonomy" id="1381693"/>
    <lineage>
        <taxon>Eukaryota</taxon>
        <taxon>Sar</taxon>
        <taxon>Alveolata</taxon>
        <taxon>Dinophyceae</taxon>
        <taxon>Suessiales</taxon>
        <taxon>Symbiodiniaceae</taxon>
        <taxon>Durusdinium</taxon>
    </lineage>
</organism>
<dbReference type="InterPro" id="IPR018253">
    <property type="entry name" value="DnaJ_domain_CS"/>
</dbReference>
<dbReference type="InterPro" id="IPR051100">
    <property type="entry name" value="DnaJ_subfamily_B/C"/>
</dbReference>
<proteinExistence type="predicted"/>
<sequence length="520" mass="59374">MVSFYGLLGVTSEATGEEIKLAFKRRALQVHPDKGGSKEAFHLVYQAFETLADPEARERYDTHKVTSNASAPKQKAKPKKKPAQPQEKRQATPKPEHTSQASGASKPSANASKVFSHDKLLTKLYELMKGLTREVRSDIIQKEFTQKQRVLFEKWIVTQREAESERETQQAASKAKSSNDDPKEAADRSTTASQAAADAPCMLLGPKRKQLSEASASEATLSLIPALVRFGRAKKKQKKQKTEMRGVFRSGRRYKAKVGLVSLCISTRACDLPTAIEFLIILSSVTQRMQGASQDSEALFRSRLEEALEQSLAEHGRSYEDLSPRFYLDLKIGILLGRHRLRSPTVRSPQEVAKLHSLLTPFRKCKTKVGQNSGAIFGRYGPSDLEGLWTHMQEVVKEMWESAGEGRSAAPLRRIRARYTSHAGIRDKHLQRWERQHMRKNDTRVKRKPRQAINKLLLVRKLLLRWHKALKNQEQMAENQRRKVLWQRKKEEALKRKRAREEQAANRLRSKWQRAEEDES</sequence>
<evidence type="ECO:0000313" key="3">
    <source>
        <dbReference type="EMBL" id="CAK8993840.1"/>
    </source>
</evidence>
<evidence type="ECO:0000259" key="2">
    <source>
        <dbReference type="PROSITE" id="PS50076"/>
    </source>
</evidence>
<feature type="compositionally biased region" description="Basic and acidic residues" evidence="1">
    <location>
        <begin position="177"/>
        <end position="187"/>
    </location>
</feature>
<dbReference type="CDD" id="cd06257">
    <property type="entry name" value="DnaJ"/>
    <property type="match status" value="1"/>
</dbReference>
<dbReference type="EMBL" id="CAXAMM010001891">
    <property type="protein sequence ID" value="CAK8993840.1"/>
    <property type="molecule type" value="Genomic_DNA"/>
</dbReference>
<feature type="domain" description="J" evidence="2">
    <location>
        <begin position="3"/>
        <end position="64"/>
    </location>
</feature>
<feature type="compositionally biased region" description="Basic and acidic residues" evidence="1">
    <location>
        <begin position="492"/>
        <end position="504"/>
    </location>
</feature>
<dbReference type="Pfam" id="PF00226">
    <property type="entry name" value="DnaJ"/>
    <property type="match status" value="1"/>
</dbReference>
<dbReference type="InterPro" id="IPR036869">
    <property type="entry name" value="J_dom_sf"/>
</dbReference>
<dbReference type="PANTHER" id="PTHR43908">
    <property type="entry name" value="AT29763P-RELATED"/>
    <property type="match status" value="1"/>
</dbReference>
<accession>A0ABP0HUJ6</accession>
<dbReference type="Proteomes" id="UP001642464">
    <property type="component" value="Unassembled WGS sequence"/>
</dbReference>
<dbReference type="InterPro" id="IPR001623">
    <property type="entry name" value="DnaJ_domain"/>
</dbReference>
<feature type="compositionally biased region" description="Polar residues" evidence="1">
    <location>
        <begin position="98"/>
        <end position="112"/>
    </location>
</feature>
<dbReference type="PROSITE" id="PS50076">
    <property type="entry name" value="DNAJ_2"/>
    <property type="match status" value="1"/>
</dbReference>
<feature type="region of interest" description="Disordered" evidence="1">
    <location>
        <begin position="492"/>
        <end position="520"/>
    </location>
</feature>
<evidence type="ECO:0000256" key="1">
    <source>
        <dbReference type="SAM" id="MobiDB-lite"/>
    </source>
</evidence>
<dbReference type="SMART" id="SM00271">
    <property type="entry name" value="DnaJ"/>
    <property type="match status" value="1"/>
</dbReference>
<protein>
    <submittedName>
        <fullName evidence="3">DnaJ protein homolog 2</fullName>
    </submittedName>
</protein>
<reference evidence="3 4" key="1">
    <citation type="submission" date="2024-02" db="EMBL/GenBank/DDBJ databases">
        <authorList>
            <person name="Chen Y."/>
            <person name="Shah S."/>
            <person name="Dougan E. K."/>
            <person name="Thang M."/>
            <person name="Chan C."/>
        </authorList>
    </citation>
    <scope>NUCLEOTIDE SEQUENCE [LARGE SCALE GENOMIC DNA]</scope>
</reference>
<dbReference type="Gene3D" id="1.10.287.110">
    <property type="entry name" value="DnaJ domain"/>
    <property type="match status" value="1"/>
</dbReference>
<dbReference type="SUPFAM" id="SSF46565">
    <property type="entry name" value="Chaperone J-domain"/>
    <property type="match status" value="1"/>
</dbReference>
<comment type="caution">
    <text evidence="3">The sequence shown here is derived from an EMBL/GenBank/DDBJ whole genome shotgun (WGS) entry which is preliminary data.</text>
</comment>
<dbReference type="PROSITE" id="PS00636">
    <property type="entry name" value="DNAJ_1"/>
    <property type="match status" value="1"/>
</dbReference>
<keyword evidence="4" id="KW-1185">Reference proteome</keyword>
<feature type="compositionally biased region" description="Basic and acidic residues" evidence="1">
    <location>
        <begin position="86"/>
        <end position="97"/>
    </location>
</feature>
<gene>
    <name evidence="3" type="ORF">SCF082_LOCUS3683</name>
</gene>